<evidence type="ECO:0000256" key="3">
    <source>
        <dbReference type="ARBA" id="ARBA00022723"/>
    </source>
</evidence>
<dbReference type="PANTHER" id="PTHR33751">
    <property type="entry name" value="CBB3-TYPE CYTOCHROME C OXIDASE SUBUNIT FIXP"/>
    <property type="match status" value="1"/>
</dbReference>
<dbReference type="PROSITE" id="PS51007">
    <property type="entry name" value="CYTC"/>
    <property type="match status" value="2"/>
</dbReference>
<evidence type="ECO:0000256" key="7">
    <source>
        <dbReference type="SAM" id="Phobius"/>
    </source>
</evidence>
<dbReference type="PANTHER" id="PTHR33751:SF9">
    <property type="entry name" value="CYTOCHROME C4"/>
    <property type="match status" value="1"/>
</dbReference>
<accession>A0A2W5QG09</accession>
<evidence type="ECO:0000256" key="5">
    <source>
        <dbReference type="ARBA" id="ARBA00023004"/>
    </source>
</evidence>
<keyword evidence="1" id="KW-0813">Transport</keyword>
<dbReference type="EMBL" id="QFPP01000170">
    <property type="protein sequence ID" value="PZQ73715.1"/>
    <property type="molecule type" value="Genomic_DNA"/>
</dbReference>
<evidence type="ECO:0000256" key="6">
    <source>
        <dbReference type="PROSITE-ProRule" id="PRU00433"/>
    </source>
</evidence>
<keyword evidence="7" id="KW-0472">Membrane</keyword>
<dbReference type="InterPro" id="IPR009056">
    <property type="entry name" value="Cyt_c-like_dom"/>
</dbReference>
<keyword evidence="5 6" id="KW-0408">Iron</keyword>
<dbReference type="InterPro" id="IPR050597">
    <property type="entry name" value="Cytochrome_c_Oxidase_Subunit"/>
</dbReference>
<dbReference type="SUPFAM" id="SSF46626">
    <property type="entry name" value="Cytochrome c"/>
    <property type="match status" value="2"/>
</dbReference>
<evidence type="ECO:0000256" key="4">
    <source>
        <dbReference type="ARBA" id="ARBA00022982"/>
    </source>
</evidence>
<evidence type="ECO:0000256" key="1">
    <source>
        <dbReference type="ARBA" id="ARBA00022448"/>
    </source>
</evidence>
<dbReference type="Gene3D" id="1.10.760.10">
    <property type="entry name" value="Cytochrome c-like domain"/>
    <property type="match status" value="2"/>
</dbReference>
<dbReference type="Proteomes" id="UP000249135">
    <property type="component" value="Unassembled WGS sequence"/>
</dbReference>
<feature type="domain" description="Cytochrome c" evidence="8">
    <location>
        <begin position="100"/>
        <end position="179"/>
    </location>
</feature>
<reference evidence="9 10" key="1">
    <citation type="submission" date="2017-08" db="EMBL/GenBank/DDBJ databases">
        <title>Infants hospitalized years apart are colonized by the same room-sourced microbial strains.</title>
        <authorList>
            <person name="Brooks B."/>
            <person name="Olm M.R."/>
            <person name="Firek B.A."/>
            <person name="Baker R."/>
            <person name="Thomas B.C."/>
            <person name="Morowitz M.J."/>
            <person name="Banfield J.F."/>
        </authorList>
    </citation>
    <scope>NUCLEOTIDE SEQUENCE [LARGE SCALE GENOMIC DNA]</scope>
    <source>
        <strain evidence="9">S2_005_003_R2_41</strain>
    </source>
</reference>
<dbReference type="GO" id="GO:0009055">
    <property type="term" value="F:electron transfer activity"/>
    <property type="evidence" value="ECO:0007669"/>
    <property type="project" value="InterPro"/>
</dbReference>
<sequence length="281" mass="29692">MARSTPPQGTQLPCDAVAPPSIAWARWSLAALAVLTVAAVLVGFVLLPSVQRDFSAQGLWDSICRAAGVPADWGKSREPVKAGLPGTEVVLARAMAARAGDAAIGRGGTLALNCTMCHGAQGLSASDAPNLAGQYPEVIVKQLMDYRSGHRRSAIMQALAQGLSDRDIADLAAYYAYLPKARTAPTTYDESLPALVRVGAPLRNIAPCIACHGGIDQKFGAPWLEGMPAAYLTEQLAAFRSAERRNDAQAQMRNVARSMTDQEIAEVARFYSRKAGGGGEK</sequence>
<feature type="transmembrane region" description="Helical" evidence="7">
    <location>
        <begin position="27"/>
        <end position="47"/>
    </location>
</feature>
<keyword evidence="7" id="KW-0812">Transmembrane</keyword>
<dbReference type="GO" id="GO:0046872">
    <property type="term" value="F:metal ion binding"/>
    <property type="evidence" value="ECO:0007669"/>
    <property type="project" value="UniProtKB-KW"/>
</dbReference>
<dbReference type="Pfam" id="PF00034">
    <property type="entry name" value="Cytochrom_C"/>
    <property type="match status" value="1"/>
</dbReference>
<name>A0A2W5QG09_VARPD</name>
<evidence type="ECO:0000313" key="10">
    <source>
        <dbReference type="Proteomes" id="UP000249135"/>
    </source>
</evidence>
<keyword evidence="2 6" id="KW-0349">Heme</keyword>
<evidence type="ECO:0000313" key="9">
    <source>
        <dbReference type="EMBL" id="PZQ73715.1"/>
    </source>
</evidence>
<comment type="caution">
    <text evidence="9">The sequence shown here is derived from an EMBL/GenBank/DDBJ whole genome shotgun (WGS) entry which is preliminary data.</text>
</comment>
<keyword evidence="3 6" id="KW-0479">Metal-binding</keyword>
<feature type="domain" description="Cytochrome c" evidence="8">
    <location>
        <begin position="194"/>
        <end position="275"/>
    </location>
</feature>
<proteinExistence type="predicted"/>
<evidence type="ECO:0000259" key="8">
    <source>
        <dbReference type="PROSITE" id="PS51007"/>
    </source>
</evidence>
<dbReference type="GO" id="GO:0020037">
    <property type="term" value="F:heme binding"/>
    <property type="evidence" value="ECO:0007669"/>
    <property type="project" value="InterPro"/>
</dbReference>
<dbReference type="AlphaFoldDB" id="A0A2W5QG09"/>
<keyword evidence="4" id="KW-0249">Electron transport</keyword>
<keyword evidence="7" id="KW-1133">Transmembrane helix</keyword>
<evidence type="ECO:0000256" key="2">
    <source>
        <dbReference type="ARBA" id="ARBA00022617"/>
    </source>
</evidence>
<gene>
    <name evidence="9" type="ORF">DI563_14160</name>
</gene>
<organism evidence="9 10">
    <name type="scientific">Variovorax paradoxus</name>
    <dbReference type="NCBI Taxonomy" id="34073"/>
    <lineage>
        <taxon>Bacteria</taxon>
        <taxon>Pseudomonadati</taxon>
        <taxon>Pseudomonadota</taxon>
        <taxon>Betaproteobacteria</taxon>
        <taxon>Burkholderiales</taxon>
        <taxon>Comamonadaceae</taxon>
        <taxon>Variovorax</taxon>
    </lineage>
</organism>
<protein>
    <submittedName>
        <fullName evidence="9">Cytochrome c4</fullName>
    </submittedName>
</protein>
<dbReference type="InterPro" id="IPR036909">
    <property type="entry name" value="Cyt_c-like_dom_sf"/>
</dbReference>